<dbReference type="AlphaFoldDB" id="A0A927IHH8"/>
<organism evidence="9 10">
    <name type="scientific">Pelagicoccus enzymogenes</name>
    <dbReference type="NCBI Taxonomy" id="2773457"/>
    <lineage>
        <taxon>Bacteria</taxon>
        <taxon>Pseudomonadati</taxon>
        <taxon>Verrucomicrobiota</taxon>
        <taxon>Opitutia</taxon>
        <taxon>Puniceicoccales</taxon>
        <taxon>Pelagicoccaceae</taxon>
        <taxon>Pelagicoccus</taxon>
    </lineage>
</organism>
<dbReference type="GO" id="GO:0005524">
    <property type="term" value="F:ATP binding"/>
    <property type="evidence" value="ECO:0007669"/>
    <property type="project" value="UniProtKB-KW"/>
</dbReference>
<dbReference type="PIRSF" id="PIRSF000538">
    <property type="entry name" value="GlpK"/>
    <property type="match status" value="1"/>
</dbReference>
<evidence type="ECO:0000259" key="8">
    <source>
        <dbReference type="Pfam" id="PF02782"/>
    </source>
</evidence>
<evidence type="ECO:0000256" key="3">
    <source>
        <dbReference type="ARBA" id="ARBA00022741"/>
    </source>
</evidence>
<keyword evidence="3" id="KW-0547">Nucleotide-binding</keyword>
<dbReference type="GO" id="GO:0019301">
    <property type="term" value="P:rhamnose catabolic process"/>
    <property type="evidence" value="ECO:0007669"/>
    <property type="project" value="InterPro"/>
</dbReference>
<keyword evidence="6" id="KW-0684">Rhamnose metabolism</keyword>
<comment type="similarity">
    <text evidence="1">Belongs to the FGGY kinase family.</text>
</comment>
<dbReference type="Pfam" id="PF02782">
    <property type="entry name" value="FGGY_C"/>
    <property type="match status" value="1"/>
</dbReference>
<dbReference type="InterPro" id="IPR013449">
    <property type="entry name" value="Rhamnulokinase"/>
</dbReference>
<dbReference type="PANTHER" id="PTHR43095:SF5">
    <property type="entry name" value="XYLULOSE KINASE"/>
    <property type="match status" value="1"/>
</dbReference>
<dbReference type="SUPFAM" id="SSF53067">
    <property type="entry name" value="Actin-like ATPase domain"/>
    <property type="match status" value="2"/>
</dbReference>
<accession>A0A927IHH8</accession>
<evidence type="ECO:0000256" key="5">
    <source>
        <dbReference type="ARBA" id="ARBA00022840"/>
    </source>
</evidence>
<keyword evidence="5" id="KW-0067">ATP-binding</keyword>
<dbReference type="InterPro" id="IPR050406">
    <property type="entry name" value="FGGY_Carb_Kinase"/>
</dbReference>
<name>A0A927IHH8_9BACT</name>
<feature type="domain" description="Carbohydrate kinase FGGY N-terminal" evidence="7">
    <location>
        <begin position="6"/>
        <end position="247"/>
    </location>
</feature>
<gene>
    <name evidence="9" type="ORF">IEN85_09515</name>
</gene>
<keyword evidence="4" id="KW-0418">Kinase</keyword>
<feature type="domain" description="Carbohydrate kinase FGGY C-terminal" evidence="8">
    <location>
        <begin position="260"/>
        <end position="449"/>
    </location>
</feature>
<dbReference type="EMBL" id="JACYFG010000013">
    <property type="protein sequence ID" value="MBD5779728.1"/>
    <property type="molecule type" value="Genomic_DNA"/>
</dbReference>
<dbReference type="RefSeq" id="WP_191616858.1">
    <property type="nucleotide sequence ID" value="NZ_JACYFG010000013.1"/>
</dbReference>
<dbReference type="InterPro" id="IPR018485">
    <property type="entry name" value="FGGY_C"/>
</dbReference>
<evidence type="ECO:0000259" key="7">
    <source>
        <dbReference type="Pfam" id="PF00370"/>
    </source>
</evidence>
<dbReference type="Proteomes" id="UP000622317">
    <property type="component" value="Unassembled WGS sequence"/>
</dbReference>
<dbReference type="CDD" id="cd07771">
    <property type="entry name" value="ASKHA_NBD_FGGY_RhaB-like"/>
    <property type="match status" value="1"/>
</dbReference>
<evidence type="ECO:0000313" key="10">
    <source>
        <dbReference type="Proteomes" id="UP000622317"/>
    </source>
</evidence>
<sequence>MSSRKVYIAVDLGATSGRVIAAVWEDGKLELVEKHRFETPSVRLRGRWHWDFLSLYSEILYGIKTAVEFYGADVVSVGVDTWGVDYGLLDESGELLANPVCYRDERTGPMVKQVCEKLGKDLIYAETGIQFMFFNTIFQIAAEVSQSRTAFKTATRLLFLPDLINFWLSGVQSTERTAASTSQMLNPHTKTWSEPILAELGVSSEFLGDVVDPGAKLGLVTQEVAEAIGTSDLSVVTVAGHDTGSAFMALPEVQPNYGILSSGTWSILGFELDAPNTSPEAAAAGFSNEVGYGGTIRFLKNICGLWLLEECRRSWIAQGEEATYPTIMEEAAKCEPMRSLIDPDYSAFATAGGMPEKIQAFCKEKGEPVPETNGQIARCIFDSLALKYDFVFQILEKITGRQLEGLFILGGGSRNDLVNQLAADALGLPVVVGASEATAVGNVMAQMIADGEAEDLAGARNLVAPSFSPRRFEPRPGVVTTEIKQRFSALVS</sequence>
<evidence type="ECO:0000256" key="1">
    <source>
        <dbReference type="ARBA" id="ARBA00009156"/>
    </source>
</evidence>
<dbReference type="Pfam" id="PF00370">
    <property type="entry name" value="FGGY_N"/>
    <property type="match status" value="1"/>
</dbReference>
<evidence type="ECO:0000256" key="6">
    <source>
        <dbReference type="ARBA" id="ARBA00023308"/>
    </source>
</evidence>
<proteinExistence type="inferred from homology"/>
<dbReference type="Gene3D" id="3.30.420.40">
    <property type="match status" value="2"/>
</dbReference>
<keyword evidence="10" id="KW-1185">Reference proteome</keyword>
<comment type="caution">
    <text evidence="9">The sequence shown here is derived from an EMBL/GenBank/DDBJ whole genome shotgun (WGS) entry which is preliminary data.</text>
</comment>
<dbReference type="PANTHER" id="PTHR43095">
    <property type="entry name" value="SUGAR KINASE"/>
    <property type="match status" value="1"/>
</dbReference>
<evidence type="ECO:0000256" key="4">
    <source>
        <dbReference type="ARBA" id="ARBA00022777"/>
    </source>
</evidence>
<keyword evidence="2" id="KW-0808">Transferase</keyword>
<dbReference type="InterPro" id="IPR018484">
    <property type="entry name" value="FGGY_N"/>
</dbReference>
<dbReference type="GO" id="GO:0008993">
    <property type="term" value="F:rhamnulokinase activity"/>
    <property type="evidence" value="ECO:0007669"/>
    <property type="project" value="InterPro"/>
</dbReference>
<reference evidence="9" key="1">
    <citation type="submission" date="2020-09" db="EMBL/GenBank/DDBJ databases">
        <title>Pelagicoccus enzymogenes sp. nov. with an EPS production, isolated from marine sediment.</title>
        <authorList>
            <person name="Feng X."/>
        </authorList>
    </citation>
    <scope>NUCLEOTIDE SEQUENCE</scope>
    <source>
        <strain evidence="9">NFK12</strain>
    </source>
</reference>
<evidence type="ECO:0000256" key="2">
    <source>
        <dbReference type="ARBA" id="ARBA00022679"/>
    </source>
</evidence>
<dbReference type="InterPro" id="IPR000577">
    <property type="entry name" value="Carb_kinase_FGGY"/>
</dbReference>
<protein>
    <submittedName>
        <fullName evidence="9">Rhamnulokinase</fullName>
    </submittedName>
</protein>
<evidence type="ECO:0000313" key="9">
    <source>
        <dbReference type="EMBL" id="MBD5779728.1"/>
    </source>
</evidence>
<dbReference type="InterPro" id="IPR043129">
    <property type="entry name" value="ATPase_NBD"/>
</dbReference>